<dbReference type="GO" id="GO:0005730">
    <property type="term" value="C:nucleolus"/>
    <property type="evidence" value="ECO:0007669"/>
    <property type="project" value="TreeGrafter"/>
</dbReference>
<evidence type="ECO:0000256" key="1">
    <source>
        <dbReference type="ARBA" id="ARBA00004123"/>
    </source>
</evidence>
<feature type="region of interest" description="Disordered" evidence="5">
    <location>
        <begin position="1358"/>
        <end position="1457"/>
    </location>
</feature>
<dbReference type="InterPro" id="IPR019775">
    <property type="entry name" value="WD40_repeat_CS"/>
</dbReference>
<feature type="compositionally biased region" description="Gly residues" evidence="5">
    <location>
        <begin position="790"/>
        <end position="804"/>
    </location>
</feature>
<feature type="compositionally biased region" description="Gly residues" evidence="5">
    <location>
        <begin position="1136"/>
        <end position="1151"/>
    </location>
</feature>
<dbReference type="InterPro" id="IPR011047">
    <property type="entry name" value="Quinoprotein_ADH-like_sf"/>
</dbReference>
<dbReference type="Proteomes" id="UP000612055">
    <property type="component" value="Unassembled WGS sequence"/>
</dbReference>
<accession>A0A835Y1E6</accession>
<feature type="region of interest" description="Disordered" evidence="5">
    <location>
        <begin position="1134"/>
        <end position="1184"/>
    </location>
</feature>
<evidence type="ECO:0000256" key="5">
    <source>
        <dbReference type="SAM" id="MobiDB-lite"/>
    </source>
</evidence>
<feature type="compositionally biased region" description="Gly residues" evidence="5">
    <location>
        <begin position="1233"/>
        <end position="1250"/>
    </location>
</feature>
<feature type="region of interest" description="Disordered" evidence="5">
    <location>
        <begin position="1560"/>
        <end position="1595"/>
    </location>
</feature>
<feature type="compositionally biased region" description="Low complexity" evidence="5">
    <location>
        <begin position="1403"/>
        <end position="1415"/>
    </location>
</feature>
<feature type="region of interest" description="Disordered" evidence="5">
    <location>
        <begin position="1214"/>
        <end position="1268"/>
    </location>
</feature>
<keyword evidence="4" id="KW-0539">Nucleus</keyword>
<dbReference type="OrthoDB" id="6262491at2759"/>
<proteinExistence type="predicted"/>
<dbReference type="PROSITE" id="PS00678">
    <property type="entry name" value="WD_REPEATS_1"/>
    <property type="match status" value="1"/>
</dbReference>
<keyword evidence="7" id="KW-1185">Reference proteome</keyword>
<dbReference type="PANTHER" id="PTHR19924">
    <property type="entry name" value="UTP15 U3 SMALL NUCLEOLAR RNA-ASSOCIATED PROTEIN 15 FAMILY MEMBER"/>
    <property type="match status" value="1"/>
</dbReference>
<evidence type="ECO:0000256" key="2">
    <source>
        <dbReference type="ARBA" id="ARBA00022574"/>
    </source>
</evidence>
<keyword evidence="3" id="KW-0677">Repeat</keyword>
<feature type="region of interest" description="Disordered" evidence="5">
    <location>
        <begin position="955"/>
        <end position="1030"/>
    </location>
</feature>
<feature type="compositionally biased region" description="Acidic residues" evidence="5">
    <location>
        <begin position="1156"/>
        <end position="1172"/>
    </location>
</feature>
<dbReference type="InterPro" id="IPR015943">
    <property type="entry name" value="WD40/YVTN_repeat-like_dom_sf"/>
</dbReference>
<evidence type="ECO:0000256" key="3">
    <source>
        <dbReference type="ARBA" id="ARBA00022737"/>
    </source>
</evidence>
<feature type="region of interest" description="Disordered" evidence="5">
    <location>
        <begin position="1063"/>
        <end position="1120"/>
    </location>
</feature>
<feature type="compositionally biased region" description="Gly residues" evidence="5">
    <location>
        <begin position="837"/>
        <end position="865"/>
    </location>
</feature>
<dbReference type="SUPFAM" id="SSF63829">
    <property type="entry name" value="Calcium-dependent phosphotriesterase"/>
    <property type="match status" value="1"/>
</dbReference>
<dbReference type="GO" id="GO:0045943">
    <property type="term" value="P:positive regulation of transcription by RNA polymerase I"/>
    <property type="evidence" value="ECO:0007669"/>
    <property type="project" value="TreeGrafter"/>
</dbReference>
<dbReference type="GO" id="GO:0006364">
    <property type="term" value="P:rRNA processing"/>
    <property type="evidence" value="ECO:0007669"/>
    <property type="project" value="TreeGrafter"/>
</dbReference>
<evidence type="ECO:0000256" key="4">
    <source>
        <dbReference type="ARBA" id="ARBA00023242"/>
    </source>
</evidence>
<feature type="compositionally biased region" description="Gly residues" evidence="5">
    <location>
        <begin position="1380"/>
        <end position="1402"/>
    </location>
</feature>
<gene>
    <name evidence="6" type="ORF">HYH03_007699</name>
</gene>
<dbReference type="SMART" id="SM00320">
    <property type="entry name" value="WD40"/>
    <property type="match status" value="7"/>
</dbReference>
<comment type="caution">
    <text evidence="6">The sequence shown here is derived from an EMBL/GenBank/DDBJ whole genome shotgun (WGS) entry which is preliminary data.</text>
</comment>
<feature type="compositionally biased region" description="Low complexity" evidence="5">
    <location>
        <begin position="910"/>
        <end position="924"/>
    </location>
</feature>
<feature type="compositionally biased region" description="Gly residues" evidence="5">
    <location>
        <begin position="1560"/>
        <end position="1575"/>
    </location>
</feature>
<feature type="compositionally biased region" description="Gly residues" evidence="5">
    <location>
        <begin position="1416"/>
        <end position="1425"/>
    </location>
</feature>
<evidence type="ECO:0000313" key="6">
    <source>
        <dbReference type="EMBL" id="KAG2494055.1"/>
    </source>
</evidence>
<dbReference type="PANTHER" id="PTHR19924:SF26">
    <property type="entry name" value="U3 SMALL NUCLEOLAR RNA-ASSOCIATED PROTEIN 15 HOMOLOG"/>
    <property type="match status" value="1"/>
</dbReference>
<dbReference type="EMBL" id="JAEHOE010000033">
    <property type="protein sequence ID" value="KAG2494055.1"/>
    <property type="molecule type" value="Genomic_DNA"/>
</dbReference>
<organism evidence="6 7">
    <name type="scientific">Edaphochlamys debaryana</name>
    <dbReference type="NCBI Taxonomy" id="47281"/>
    <lineage>
        <taxon>Eukaryota</taxon>
        <taxon>Viridiplantae</taxon>
        <taxon>Chlorophyta</taxon>
        <taxon>core chlorophytes</taxon>
        <taxon>Chlorophyceae</taxon>
        <taxon>CS clade</taxon>
        <taxon>Chlamydomonadales</taxon>
        <taxon>Chlamydomonadales incertae sedis</taxon>
        <taxon>Edaphochlamys</taxon>
    </lineage>
</organism>
<feature type="compositionally biased region" description="Basic residues" evidence="5">
    <location>
        <begin position="1253"/>
        <end position="1266"/>
    </location>
</feature>
<feature type="region of interest" description="Disordered" evidence="5">
    <location>
        <begin position="896"/>
        <end position="936"/>
    </location>
</feature>
<feature type="region of interest" description="Disordered" evidence="5">
    <location>
        <begin position="760"/>
        <end position="865"/>
    </location>
</feature>
<dbReference type="SUPFAM" id="SSF50998">
    <property type="entry name" value="Quinoprotein alcohol dehydrogenase-like"/>
    <property type="match status" value="1"/>
</dbReference>
<feature type="compositionally biased region" description="Gly residues" evidence="5">
    <location>
        <begin position="1098"/>
        <end position="1117"/>
    </location>
</feature>
<name>A0A835Y1E6_9CHLO</name>
<reference evidence="6" key="1">
    <citation type="journal article" date="2020" name="bioRxiv">
        <title>Comparative genomics of Chlamydomonas.</title>
        <authorList>
            <person name="Craig R.J."/>
            <person name="Hasan A.R."/>
            <person name="Ness R.W."/>
            <person name="Keightley P.D."/>
        </authorList>
    </citation>
    <scope>NUCLEOTIDE SEQUENCE</scope>
    <source>
        <strain evidence="6">CCAP 11/70</strain>
    </source>
</reference>
<feature type="compositionally biased region" description="Pro residues" evidence="5">
    <location>
        <begin position="989"/>
        <end position="1007"/>
    </location>
</feature>
<feature type="compositionally biased region" description="Low complexity" evidence="5">
    <location>
        <begin position="955"/>
        <end position="975"/>
    </location>
</feature>
<comment type="subcellular location">
    <subcellularLocation>
        <location evidence="1">Nucleus</location>
    </subcellularLocation>
</comment>
<keyword evidence="2" id="KW-0853">WD repeat</keyword>
<protein>
    <submittedName>
        <fullName evidence="6">Uncharacterized protein</fullName>
    </submittedName>
</protein>
<sequence length="1611" mass="163772">MEELAIRPGFNLDAAFRGHLSAVRRITYNERNKHFLSLDEHCLQAWTREHDGSTRVQHNLMFPGYQPNFLTGMVLSQELGLLFASCLDDCLRLYNERLRLKSCMPWSNGVVREMLYYDKKHLLVTAGSYGVKVWECLLDYEAFRLDKTSDLFDVPKVKDGSVLPWCFGKYQHVRLRATLSVPGARVVGGAGLGATGSGVPGAGAGAGGVLGGDPSISGAVGSGGDVLNAPWCDRISLHEPTAMVLAMFEGHVYGYDIMSGHMLMSYTGLYNQPVTSCVFMPEADLLFTTAMDTSAMLWRVPRGCEAQRFKQFGRASAPLTLVLADPDTKHVLTTSLDGGVTLWDVDTLTPVFKMKLSKPPLSTAFYKPNAFFLATETEVKLFSISHLFESWMDCNSAVTCLRPVSPGLILAEFADSSVRLLDAADNVRLDKAVVTTMPQLSSQSLAAAAVSLPAARLFALLSDGGVHVWQLHLRRPPSFLAAWTHLTREGCVSLAHLPGACLPPAAADRMALPADERAGATRDHLALGTSSGDCILVDCTTGQISFRFPAFKHQPLSLLAADLDRGVLVTVSRNTIKLWGLVEGRCTHELQTSRPVSRLELLEGRAIAGTVSGSVHVVELASGASNSASVTVDHLDAITGVAASVWLQHMITGSRDSHIKVFDRDKRFKRSIYVGAPVSAVAYLNDAGDILAAMGQRLVVIRLAKYDRVSGAHKESIYDELRGRGRTPRSLLLALRSRLQRLSRAKPPLDLYTAAAADGADGAVRRTPPLRRQQSARQGSPPVPLERLLHGGGSRAGSRGGAGSRPGSTRDRVGAGVEGLGSGSLRGSLNGQRSPAGGDGASTPGGGGGGSSARGGGGGGGGVMGQLGRLASRNASMLRSGLKQAVALDAELQARDGSGTARDADGGGPDAADPSTSAAAAADTVSGDGPASPHVQFNRRSLTVPAAGPNAHRAAAAAAAVGSGRPSGAVPDPAAAEPPPEADDDAPAAPAPAPAPAAAAAPPPPARSPEGGWGEGHHRAPVAHSEDEDEGRAIAKDMFPLMYNYNLMKEKMRIDRMMHGLPNIHSRNSTATGAAGGAGGPADPVPVRPSSRAHSHGTGPGNGNGTGAGGVLTGSGGARPASRSALMRLASMRSGAEGGGEGGEGGSGEGSSDGDASGEDEEEESEGSDEGSEGGPAPTTAGLSAAFRRTLPVIASPSAFFDGHAPPELLRRAHAAAGGGLPPASRKKKKKGAGAGTGADGAAAAGGGEGSARKKKKKRRRRRRKVLANTDPVDLLKGRPDYEIRAEVKAYEKHQTVQRLATATFLPRLGPPGGFTGFGRNAPSPPATTAAQSRHSLAAAAAAAGGLGTDGGGFSPSLDGLGSSVNPTPRVGTAESVLGPGSGTIPGGTAGSGAGMGMGMGTGTIPSGTGPLAAAEGGGGGGGTVPGAPAPPPAFAGPGARGATPDRARNSGGGPRLVGVRPNSAAAIAAAAAASAAAAGVSPAAFKSMLKGIGVKGNVADIARMIDDPLGFAVAQHQEQGLHKGPSAGGFGLASRVGAEQAGAGVGSLGGGLPGAGAGAGLRRGGTADGGGGSRLGTADGSPPRVRSPGGLGGVGNAGMAAARAGLGAYH</sequence>
<dbReference type="Gene3D" id="2.130.10.10">
    <property type="entry name" value="YVTN repeat-like/Quinoprotein amine dehydrogenase"/>
    <property type="match status" value="2"/>
</dbReference>
<dbReference type="InterPro" id="IPR001680">
    <property type="entry name" value="WD40_rpt"/>
</dbReference>
<evidence type="ECO:0000313" key="7">
    <source>
        <dbReference type="Proteomes" id="UP000612055"/>
    </source>
</evidence>